<reference evidence="2" key="1">
    <citation type="submission" date="2017-09" db="EMBL/GenBank/DDBJ databases">
        <title>Depth-based differentiation of microbial function through sediment-hosted aquifers and enrichment of novel symbionts in the deep terrestrial subsurface.</title>
        <authorList>
            <person name="Probst A.J."/>
            <person name="Ladd B."/>
            <person name="Jarett J.K."/>
            <person name="Geller-Mcgrath D.E."/>
            <person name="Sieber C.M.K."/>
            <person name="Emerson J.B."/>
            <person name="Anantharaman K."/>
            <person name="Thomas B.C."/>
            <person name="Malmstrom R."/>
            <person name="Stieglmeier M."/>
            <person name="Klingl A."/>
            <person name="Woyke T."/>
            <person name="Ryan C.M."/>
            <person name="Banfield J.F."/>
        </authorList>
    </citation>
    <scope>NUCLEOTIDE SEQUENCE [LARGE SCALE GENOMIC DNA]</scope>
</reference>
<accession>A0A2M8LG09</accession>
<organism evidence="1 2">
    <name type="scientific">Candidatus Uhrbacteria bacterium CG10_big_fil_rev_8_21_14_0_10_48_16</name>
    <dbReference type="NCBI Taxonomy" id="1975038"/>
    <lineage>
        <taxon>Bacteria</taxon>
        <taxon>Candidatus Uhriibacteriota</taxon>
    </lineage>
</organism>
<sequence>MARFLATSTKEGILMLRLVKPGEMAPQNLPLREALNRVTRGSPARAGLAILDEHEVDALYRVLASRSFTQAQLDLWVERLIADHPHNRKSTGPQPGLWAWAKWVVFAGDKPQTQDTTESLDDWRRRAEAFIDEQIAGLDDPLWLERPLQALNAVRAQITHETGKEQWVMPVLRWALVQLLTISSADVASDHHATG</sequence>
<proteinExistence type="predicted"/>
<protein>
    <submittedName>
        <fullName evidence="1">Uncharacterized protein</fullName>
    </submittedName>
</protein>
<name>A0A2M8LG09_9BACT</name>
<gene>
    <name evidence="1" type="ORF">COV05_05020</name>
</gene>
<dbReference type="AlphaFoldDB" id="A0A2M8LG09"/>
<comment type="caution">
    <text evidence="1">The sequence shown here is derived from an EMBL/GenBank/DDBJ whole genome shotgun (WGS) entry which is preliminary data.</text>
</comment>
<evidence type="ECO:0000313" key="1">
    <source>
        <dbReference type="EMBL" id="PJE76369.1"/>
    </source>
</evidence>
<dbReference type="EMBL" id="PFEU01000028">
    <property type="protein sequence ID" value="PJE76369.1"/>
    <property type="molecule type" value="Genomic_DNA"/>
</dbReference>
<evidence type="ECO:0000313" key="2">
    <source>
        <dbReference type="Proteomes" id="UP000231436"/>
    </source>
</evidence>
<dbReference type="Proteomes" id="UP000231436">
    <property type="component" value="Unassembled WGS sequence"/>
</dbReference>